<organism evidence="1 2">
    <name type="scientific">Podarcis lilfordi</name>
    <name type="common">Lilford's wall lizard</name>
    <dbReference type="NCBI Taxonomy" id="74358"/>
    <lineage>
        <taxon>Eukaryota</taxon>
        <taxon>Metazoa</taxon>
        <taxon>Chordata</taxon>
        <taxon>Craniata</taxon>
        <taxon>Vertebrata</taxon>
        <taxon>Euteleostomi</taxon>
        <taxon>Lepidosauria</taxon>
        <taxon>Squamata</taxon>
        <taxon>Bifurcata</taxon>
        <taxon>Unidentata</taxon>
        <taxon>Episquamata</taxon>
        <taxon>Laterata</taxon>
        <taxon>Lacertibaenia</taxon>
        <taxon>Lacertidae</taxon>
        <taxon>Podarcis</taxon>
    </lineage>
</organism>
<protein>
    <submittedName>
        <fullName evidence="1">Uncharacterized protein</fullName>
    </submittedName>
</protein>
<keyword evidence="2" id="KW-1185">Reference proteome</keyword>
<dbReference type="Proteomes" id="UP001178461">
    <property type="component" value="Chromosome 7"/>
</dbReference>
<evidence type="ECO:0000313" key="1">
    <source>
        <dbReference type="EMBL" id="CAI5780176.1"/>
    </source>
</evidence>
<sequence length="53" mass="6095">MEEHMSGRSSYSISHSHLLLAQLNKNKKASCVREVPLERFPLKTTMKKETQGH</sequence>
<reference evidence="1" key="1">
    <citation type="submission" date="2022-12" db="EMBL/GenBank/DDBJ databases">
        <authorList>
            <person name="Alioto T."/>
            <person name="Alioto T."/>
            <person name="Gomez Garrido J."/>
        </authorList>
    </citation>
    <scope>NUCLEOTIDE SEQUENCE</scope>
</reference>
<feature type="non-terminal residue" evidence="1">
    <location>
        <position position="53"/>
    </location>
</feature>
<name>A0AA35P931_9SAUR</name>
<dbReference type="EMBL" id="OX395132">
    <property type="protein sequence ID" value="CAI5780176.1"/>
    <property type="molecule type" value="Genomic_DNA"/>
</dbReference>
<dbReference type="AlphaFoldDB" id="A0AA35P931"/>
<evidence type="ECO:0000313" key="2">
    <source>
        <dbReference type="Proteomes" id="UP001178461"/>
    </source>
</evidence>
<accession>A0AA35P931</accession>
<gene>
    <name evidence="1" type="ORF">PODLI_1B026348</name>
</gene>
<proteinExistence type="predicted"/>